<dbReference type="Pfam" id="PF23222">
    <property type="entry name" value="RRM_PARP14_1"/>
    <property type="match status" value="1"/>
</dbReference>
<evidence type="ECO:0000256" key="2">
    <source>
        <dbReference type="ARBA" id="ARBA00022676"/>
    </source>
</evidence>
<reference evidence="12" key="1">
    <citation type="journal article" date="2014" name="PLoS ONE">
        <title>The genome and linkage map of the northern pike (Esox lucius): conserved synteny revealed between the salmonid sister group and the Neoteleostei.</title>
        <authorList>
            <person name="Rondeau E.B."/>
            <person name="Minkley D.R."/>
            <person name="Leong J.S."/>
            <person name="Messmer A.M."/>
            <person name="Jantzen J.R."/>
            <person name="von Schalburg K.R."/>
            <person name="Lemon C."/>
            <person name="Bird N.H."/>
            <person name="Koop B.F."/>
        </authorList>
    </citation>
    <scope>NUCLEOTIDE SEQUENCE</scope>
</reference>
<feature type="domain" description="PARP catalytic" evidence="9">
    <location>
        <begin position="1625"/>
        <end position="1821"/>
    </location>
</feature>
<keyword evidence="2 7" id="KW-0328">Glycosyltransferase</keyword>
<dbReference type="Gene3D" id="3.30.70.330">
    <property type="match status" value="2"/>
</dbReference>
<keyword evidence="5" id="KW-0539">Nucleus</keyword>
<reference evidence="11" key="3">
    <citation type="submission" date="2025-08" db="UniProtKB">
        <authorList>
            <consortium name="Ensembl"/>
        </authorList>
    </citation>
    <scope>IDENTIFICATION</scope>
</reference>
<dbReference type="GO" id="GO:0003950">
    <property type="term" value="F:NAD+ poly-ADP-ribosyltransferase activity"/>
    <property type="evidence" value="ECO:0007669"/>
    <property type="project" value="UniProtKB-UniRule"/>
</dbReference>
<keyword evidence="12" id="KW-1185">Reference proteome</keyword>
<dbReference type="STRING" id="8010.ENSELUP00000032057"/>
<dbReference type="CDD" id="cd02903">
    <property type="entry name" value="Macro_BAL-like"/>
    <property type="match status" value="2"/>
</dbReference>
<dbReference type="Pfam" id="PF01661">
    <property type="entry name" value="Macro"/>
    <property type="match status" value="3"/>
</dbReference>
<dbReference type="RefSeq" id="XP_010872251.2">
    <property type="nucleotide sequence ID" value="XM_010873949.5"/>
</dbReference>
<dbReference type="Gene3D" id="3.40.220.10">
    <property type="entry name" value="Leucine Aminopeptidase, subunit E, domain 1"/>
    <property type="match status" value="3"/>
</dbReference>
<dbReference type="FunFam" id="3.90.228.10:FF:000008">
    <property type="entry name" value="Poly [ADP-ribose] polymerase"/>
    <property type="match status" value="1"/>
</dbReference>
<proteinExistence type="inferred from homology"/>
<evidence type="ECO:0000256" key="1">
    <source>
        <dbReference type="ARBA" id="ARBA00004123"/>
    </source>
</evidence>
<evidence type="ECO:0000256" key="7">
    <source>
        <dbReference type="RuleBase" id="RU362114"/>
    </source>
</evidence>
<dbReference type="PROSITE" id="PS51154">
    <property type="entry name" value="MACRO"/>
    <property type="match status" value="3"/>
</dbReference>
<keyword evidence="4 7" id="KW-0520">NAD</keyword>
<dbReference type="SUPFAM" id="SSF56399">
    <property type="entry name" value="ADP-ribosylation"/>
    <property type="match status" value="1"/>
</dbReference>
<dbReference type="CDD" id="cd01439">
    <property type="entry name" value="TCCD_inducible_PARP_like"/>
    <property type="match status" value="1"/>
</dbReference>
<dbReference type="Pfam" id="PF23249">
    <property type="entry name" value="KH_PARP14_3"/>
    <property type="match status" value="1"/>
</dbReference>
<dbReference type="InterPro" id="IPR057048">
    <property type="entry name" value="PARP14_KH_6"/>
</dbReference>
<keyword evidence="3 7" id="KW-0808">Transferase</keyword>
<dbReference type="Pfam" id="PF23245">
    <property type="entry name" value="RRM_PARP14_2"/>
    <property type="match status" value="1"/>
</dbReference>
<dbReference type="Bgee" id="ENSELUG00000009798">
    <property type="expression patterns" value="Expressed in spleen and 14 other cell types or tissues"/>
</dbReference>
<dbReference type="KEGG" id="els:105012842"/>
<name>A0A3P8ZTI7_ESOLU</name>
<dbReference type="InterPro" id="IPR012317">
    <property type="entry name" value="Poly(ADP-ribose)pol_cat_dom"/>
</dbReference>
<organism evidence="11 12">
    <name type="scientific">Esox lucius</name>
    <name type="common">Northern pike</name>
    <dbReference type="NCBI Taxonomy" id="8010"/>
    <lineage>
        <taxon>Eukaryota</taxon>
        <taxon>Metazoa</taxon>
        <taxon>Chordata</taxon>
        <taxon>Craniata</taxon>
        <taxon>Vertebrata</taxon>
        <taxon>Euteleostomi</taxon>
        <taxon>Actinopterygii</taxon>
        <taxon>Neopterygii</taxon>
        <taxon>Teleostei</taxon>
        <taxon>Protacanthopterygii</taxon>
        <taxon>Esociformes</taxon>
        <taxon>Esocidae</taxon>
        <taxon>Esox</taxon>
    </lineage>
</organism>
<dbReference type="InterPro" id="IPR057050">
    <property type="entry name" value="RRM_PARP14_2"/>
</dbReference>
<evidence type="ECO:0000259" key="8">
    <source>
        <dbReference type="PROSITE" id="PS50918"/>
    </source>
</evidence>
<dbReference type="GO" id="GO:0010629">
    <property type="term" value="P:negative regulation of gene expression"/>
    <property type="evidence" value="ECO:0007669"/>
    <property type="project" value="TreeGrafter"/>
</dbReference>
<dbReference type="PROSITE" id="PS50918">
    <property type="entry name" value="WWE"/>
    <property type="match status" value="1"/>
</dbReference>
<dbReference type="GO" id="GO:1990404">
    <property type="term" value="F:NAD+-protein mono-ADP-ribosyltransferase activity"/>
    <property type="evidence" value="ECO:0007669"/>
    <property type="project" value="TreeGrafter"/>
</dbReference>
<dbReference type="InterPro" id="IPR002589">
    <property type="entry name" value="Macro_dom"/>
</dbReference>
<dbReference type="EC" id="2.4.2.-" evidence="7"/>
<dbReference type="InterPro" id="IPR043472">
    <property type="entry name" value="Macro_dom-like"/>
</dbReference>
<feature type="domain" description="Macro" evidence="10">
    <location>
        <begin position="1224"/>
        <end position="1398"/>
    </location>
</feature>
<accession>A0A3P8ZTI7</accession>
<dbReference type="OrthoDB" id="6133115at2759"/>
<evidence type="ECO:0000313" key="12">
    <source>
        <dbReference type="Proteomes" id="UP000265140"/>
    </source>
</evidence>
<dbReference type="InterPro" id="IPR057043">
    <property type="entry name" value="PARP14_KH_2"/>
</dbReference>
<protein>
    <recommendedName>
        <fullName evidence="7">Poly [ADP-ribose] polymerase</fullName>
        <shortName evidence="7">PARP</shortName>
        <ecNumber evidence="7">2.4.2.-</ecNumber>
    </recommendedName>
</protein>
<evidence type="ECO:0000313" key="11">
    <source>
        <dbReference type="Ensembl" id="ENSELUP00000032057.2"/>
    </source>
</evidence>
<dbReference type="Ensembl" id="ENSELUT00000004189.3">
    <property type="protein sequence ID" value="ENSELUP00000032057.2"/>
    <property type="gene ID" value="ENSELUG00000009798.3"/>
</dbReference>
<dbReference type="Pfam" id="PF23252">
    <property type="entry name" value="KH_PARP14_5"/>
    <property type="match status" value="1"/>
</dbReference>
<dbReference type="Gene3D" id="3.90.228.10">
    <property type="match status" value="1"/>
</dbReference>
<dbReference type="CDD" id="cd02907">
    <property type="entry name" value="Macro_Af1521_BAL-like"/>
    <property type="match status" value="1"/>
</dbReference>
<dbReference type="Pfam" id="PF22005">
    <property type="entry name" value="WWE_1"/>
    <property type="match status" value="1"/>
</dbReference>
<dbReference type="OMA" id="GQLCCKK"/>
<dbReference type="InterPro" id="IPR004170">
    <property type="entry name" value="WWE_dom"/>
</dbReference>
<dbReference type="CTD" id="791754"/>
<dbReference type="InterPro" id="IPR052056">
    <property type="entry name" value="Mono-ARTD/PARP"/>
</dbReference>
<dbReference type="Pfam" id="PF23253">
    <property type="entry name" value="KH_PARP14_6"/>
    <property type="match status" value="1"/>
</dbReference>
<dbReference type="Pfam" id="PF23254">
    <property type="entry name" value="KH_PARP14_8"/>
    <property type="match status" value="1"/>
</dbReference>
<dbReference type="GO" id="GO:0003714">
    <property type="term" value="F:transcription corepressor activity"/>
    <property type="evidence" value="ECO:0007669"/>
    <property type="project" value="TreeGrafter"/>
</dbReference>
<dbReference type="FunCoup" id="A0A3P8ZTI7">
    <property type="interactions" value="200"/>
</dbReference>
<dbReference type="GO" id="GO:0070212">
    <property type="term" value="P:protein poly-ADP-ribosylation"/>
    <property type="evidence" value="ECO:0007669"/>
    <property type="project" value="TreeGrafter"/>
</dbReference>
<dbReference type="SUPFAM" id="SSF117839">
    <property type="entry name" value="WWE domain"/>
    <property type="match status" value="1"/>
</dbReference>
<dbReference type="Pfam" id="PF23085">
    <property type="entry name" value="RRM_PARP14_3"/>
    <property type="match status" value="1"/>
</dbReference>
<reference evidence="11" key="2">
    <citation type="submission" date="2020-02" db="EMBL/GenBank/DDBJ databases">
        <title>Esox lucius (northern pike) genome, fEsoLuc1, primary haplotype.</title>
        <authorList>
            <person name="Myers G."/>
            <person name="Karagic N."/>
            <person name="Meyer A."/>
            <person name="Pippel M."/>
            <person name="Reichard M."/>
            <person name="Winkler S."/>
            <person name="Tracey A."/>
            <person name="Sims Y."/>
            <person name="Howe K."/>
            <person name="Rhie A."/>
            <person name="Formenti G."/>
            <person name="Durbin R."/>
            <person name="Fedrigo O."/>
            <person name="Jarvis E.D."/>
        </authorList>
    </citation>
    <scope>NUCLEOTIDE SEQUENCE [LARGE SCALE GENOMIC DNA]</scope>
</reference>
<dbReference type="GO" id="GO:0005737">
    <property type="term" value="C:cytoplasm"/>
    <property type="evidence" value="ECO:0007669"/>
    <property type="project" value="TreeGrafter"/>
</dbReference>
<dbReference type="Pfam" id="PF23251">
    <property type="entry name" value="KH_PARP14_4"/>
    <property type="match status" value="1"/>
</dbReference>
<dbReference type="Pfam" id="PF00644">
    <property type="entry name" value="PARP"/>
    <property type="match status" value="1"/>
</dbReference>
<feature type="domain" description="WWE" evidence="8">
    <location>
        <begin position="1542"/>
        <end position="1621"/>
    </location>
</feature>
<dbReference type="Gene3D" id="3.30.720.50">
    <property type="match status" value="1"/>
</dbReference>
<comment type="similarity">
    <text evidence="6">Belongs to the ARTD/PARP family.</text>
</comment>
<sequence length="1821" mass="201785">MADAYAFTLLVEFKGNHNIPKLKNKLVKYFQSKKSNGGDCLVKYEDEEAVVRFKTEAARQRVLEKKEHVIRLDQGVLKLIIRLPSDEVTKCVQDTPSPINSGSSYLESVHGDSHTLLSESQKETEMEVDPIEVEEELVSTSVVLGNIEKSMNQEFLEMLIENILSAHNTSGCDSATELFSLEILQPALDTSLAVVTFQHGKDAKDFITCCTSNRMFKQKQLSVRLLEITQKVKVENIPPNVCSDHVQLSFGKGGEEVEVAEMNEEDQTAILTFQDPTAVHRVLQKPHYIEKQPIKAFPFYDSLGTALYGKDRPILTLPSAFTENIDPAIWRFLCENQEAADTIHKEMTKHFCKVDLQQSTIKLSPLPCLLEQNGVKPKHVQQWKDTTKAALFQTLSNFKSLDLKVQGTAWEESESDIRRALSRESVMVVPDQARSVLVVVGFVGDVDGLRETLDGIMDRIARRINREKMSITEEFPLTPCIYHVLLQDGLLDKIVSEFPELKLTYNQQNQSVTIYGLTEEVLGANRKLIEGVLALKRRLVELDDYLVKFLQDEDQEKLTISLLTSQSINAALEIERKGVLLLAVSEEVLSDAELLLDTLLMSQYIDVEDLNVLKMSEWENLVIRLGDSSNTPFRKVMIQTADDYSAQQVVVSGFKETVLSVRNELEDFLHQNTSDNETIEVIPEVIGKFIQEQHKDAWSDRVRDSGVQVSFKDGAIYLSGTRVHVRDCKALFENLVSSTFFDTLTLSMPGAKKFFQDKEAMYVSTIMSQTGCVVQLVEDYSDKSIQEIKLSGGVKPTYQLQTTDGVEIAVCKADICRYSVHAVVNAAALDLKHTGGLAGALLDAAGPQMQDECDQIIKNKGHLKPGDSVITSAGGKLHCKSVIHAVGPRFDKANPQKAIGQLRRAVKGSLDLAETHTCLYVAIPAISSGNLGFPLTLCADTIVKAVKEYCDDKFGDNTLQKIHLVNKDERTVQAMEVAVRNVFGSHGTSIPKQNQRTIATHSQPGSQVQRTSGCDRVQTQEGLAIVLLKGNIQDSVTEVVVNTVGSDLALNHGAVSKAILTVAGPQLQTLVDQQAHGGRVGDVIVTAGCNLKSKQVFHTIAPHWDNGQGPAQKNMSKIVQQCLGMAEQQGFLSITFPAIGTGNLGFPKDLAACLVLQEVLRFSRKQHPKSLKEVVFVLHPGDAPTIQAFTNEFHKTFTSQLGTQGSSAASSQHIKGPFSKVISSSGQHETKMGAVVIQAVTGDITKEITDVIVNSSNVSFSLHSGVSKAILDAAGQTVVAECQQLGAQPNNGVILSQSGNLMCKKIIHLVGQTDPKKIQEVVKVALQMCAENNLTSISFPALGTGQGNVQAGQVADAMLDAIVEFVRQKSQNSLKLIRLVIFQPAMLTEFHKSIQKKEDTRVDLKENSSIWGAIKSLFTWGKADKPLKDEDFIIEGQEGDPAFFHICGKSQVGVDQAKHWIKDLILKEQVSNSIIDNAILNLSDTDRQCIDSMQTTMGVSVRMEYNSLKQEAKLTIEGLSKDVLNAINDIQGMLRKARDKETFDKNVELARNLVEWQYEQQPGRQYQSFDQITNFLLEQALERKQPHTEVSVQGQMYKVALPDGPATDTHGNSLKIRRINKLEVDTLPPHWDAMPANKSCHSFLVQPGSPEHQEVLKLFQATCTNNVIKIERVQNPSLWMNVQIKKGEMELRNSHKNNEKRLFHGMCPTTINHINQHGFNRSYAGKNAAVHGNGTYFAVAARYSASNTYSKPDLQGQKYMYLCRVLTGDFTKGQQGMIVPPAKNPTTAQLYDSVTDNPAQPSMFVVFNDIQAYPEYLITFR</sequence>
<dbReference type="InterPro" id="IPR057046">
    <property type="entry name" value="PARP14_KH_4"/>
</dbReference>
<dbReference type="PROSITE" id="PS51059">
    <property type="entry name" value="PARP_CATALYTIC"/>
    <property type="match status" value="1"/>
</dbReference>
<dbReference type="GeneID" id="105012842"/>
<dbReference type="InterPro" id="IPR037197">
    <property type="entry name" value="WWE_dom_sf"/>
</dbReference>
<dbReference type="InterPro" id="IPR057047">
    <property type="entry name" value="PARP14_KH_5"/>
</dbReference>
<dbReference type="InterPro" id="IPR057051">
    <property type="entry name" value="PARP14_RPM_1"/>
</dbReference>
<dbReference type="InterPro" id="IPR057049">
    <property type="entry name" value="PARP14_KH_8"/>
</dbReference>
<dbReference type="Pfam" id="PF23248">
    <property type="entry name" value="KH_PARP14_2"/>
    <property type="match status" value="1"/>
</dbReference>
<dbReference type="InterPro" id="IPR057044">
    <property type="entry name" value="PARP14_KH_1"/>
</dbReference>
<dbReference type="Pfam" id="PF23084">
    <property type="entry name" value="KH_PARP14_1"/>
    <property type="match status" value="1"/>
</dbReference>
<dbReference type="GeneTree" id="ENSGT00940000154311"/>
<dbReference type="InParanoid" id="A0A3P8ZTI7"/>
<evidence type="ECO:0000256" key="6">
    <source>
        <dbReference type="ARBA" id="ARBA00024347"/>
    </source>
</evidence>
<dbReference type="Proteomes" id="UP000265140">
    <property type="component" value="Chromosome 11"/>
</dbReference>
<dbReference type="SMART" id="SM00506">
    <property type="entry name" value="A1pp"/>
    <property type="match status" value="3"/>
</dbReference>
<dbReference type="InterPro" id="IPR057045">
    <property type="entry name" value="PARP14_KH_3"/>
</dbReference>
<dbReference type="InterPro" id="IPR012677">
    <property type="entry name" value="Nucleotide-bd_a/b_plait_sf"/>
</dbReference>
<evidence type="ECO:0000256" key="4">
    <source>
        <dbReference type="ARBA" id="ARBA00023027"/>
    </source>
</evidence>
<dbReference type="GO" id="GO:0005634">
    <property type="term" value="C:nucleus"/>
    <property type="evidence" value="ECO:0007669"/>
    <property type="project" value="UniProtKB-SubCell"/>
</dbReference>
<reference evidence="11" key="4">
    <citation type="submission" date="2025-09" db="UniProtKB">
        <authorList>
            <consortium name="Ensembl"/>
        </authorList>
    </citation>
    <scope>IDENTIFICATION</scope>
</reference>
<comment type="subcellular location">
    <subcellularLocation>
        <location evidence="1">Nucleus</location>
    </subcellularLocation>
</comment>
<dbReference type="PANTHER" id="PTHR14453:SF89">
    <property type="entry name" value="PROTEIN MONO-ADP-RIBOSYLTRANSFERASE PARP14"/>
    <property type="match status" value="1"/>
</dbReference>
<evidence type="ECO:0000256" key="3">
    <source>
        <dbReference type="ARBA" id="ARBA00022679"/>
    </source>
</evidence>
<dbReference type="SUPFAM" id="SSF52949">
    <property type="entry name" value="Macro domain-like"/>
    <property type="match status" value="3"/>
</dbReference>
<evidence type="ECO:0000259" key="9">
    <source>
        <dbReference type="PROSITE" id="PS51059"/>
    </source>
</evidence>
<evidence type="ECO:0000256" key="5">
    <source>
        <dbReference type="ARBA" id="ARBA00023242"/>
    </source>
</evidence>
<feature type="domain" description="Macro" evidence="10">
    <location>
        <begin position="795"/>
        <end position="983"/>
    </location>
</feature>
<evidence type="ECO:0000259" key="10">
    <source>
        <dbReference type="PROSITE" id="PS51154"/>
    </source>
</evidence>
<dbReference type="InterPro" id="IPR054596">
    <property type="entry name" value="PARP14_WWE"/>
</dbReference>
<feature type="domain" description="Macro" evidence="10">
    <location>
        <begin position="1012"/>
        <end position="1197"/>
    </location>
</feature>
<dbReference type="PANTHER" id="PTHR14453">
    <property type="entry name" value="PARP/ZINC FINGER CCCH TYPE DOMAIN CONTAINING PROTEIN"/>
    <property type="match status" value="1"/>
</dbReference>